<protein>
    <submittedName>
        <fullName evidence="1">Uncharacterized protein</fullName>
    </submittedName>
</protein>
<proteinExistence type="predicted"/>
<dbReference type="Proteomes" id="UP000077589">
    <property type="component" value="Unassembled WGS sequence"/>
</dbReference>
<gene>
    <name evidence="1" type="ORF">A7P90_11480</name>
</gene>
<evidence type="ECO:0000313" key="1">
    <source>
        <dbReference type="EMBL" id="OAM15762.1"/>
    </source>
</evidence>
<organism evidence="1 2">
    <name type="scientific">Eikenella corrodens</name>
    <dbReference type="NCBI Taxonomy" id="539"/>
    <lineage>
        <taxon>Bacteria</taxon>
        <taxon>Pseudomonadati</taxon>
        <taxon>Pseudomonadota</taxon>
        <taxon>Betaproteobacteria</taxon>
        <taxon>Neisseriales</taxon>
        <taxon>Neisseriaceae</taxon>
        <taxon>Eikenella</taxon>
    </lineage>
</organism>
<evidence type="ECO:0000313" key="2">
    <source>
        <dbReference type="Proteomes" id="UP000077589"/>
    </source>
</evidence>
<dbReference type="EMBL" id="LXSG01000045">
    <property type="protein sequence ID" value="OAM15762.1"/>
    <property type="molecule type" value="Genomic_DNA"/>
</dbReference>
<name>A0A1A9RAY0_EIKCO</name>
<sequence length="135" mass="15819">MNNLELMIDYAQAFERRYRDVRARSHCLSIEHRYQGEPQPQQQQESKTAYPYGEDAFWLGLTAWGKVPQAMQKMIKVSFGMGAKSQADYEERLQQAFAVHGERVVHSQTDAGLMCWLDEIRKLAEEDFELLFERL</sequence>
<reference evidence="2" key="1">
    <citation type="submission" date="2016-05" db="EMBL/GenBank/DDBJ databases">
        <title>Draft genome of Corynebacterium afermentans subsp. afermentans LCDC 88199T.</title>
        <authorList>
            <person name="Bernier A.-M."/>
            <person name="Bernard K."/>
        </authorList>
    </citation>
    <scope>NUCLEOTIDE SEQUENCE [LARGE SCALE GENOMIC DNA]</scope>
    <source>
        <strain evidence="2">NML04-0072</strain>
    </source>
</reference>
<accession>A0A1A9RAY0</accession>
<dbReference type="RefSeq" id="WP_064088219.1">
    <property type="nucleotide sequence ID" value="NZ_LXSG01000045.1"/>
</dbReference>
<dbReference type="AlphaFoldDB" id="A0A1A9RAY0"/>
<comment type="caution">
    <text evidence="1">The sequence shown here is derived from an EMBL/GenBank/DDBJ whole genome shotgun (WGS) entry which is preliminary data.</text>
</comment>